<dbReference type="PANTHER" id="PTHR20966">
    <property type="entry name" value="ANKYRIN REPEAT AND SOCS BOX PROTEIN 17"/>
    <property type="match status" value="1"/>
</dbReference>
<dbReference type="AlphaFoldDB" id="A0A9P9YWU4"/>
<sequence length="257" mass="30811">MFLQLLQAFQRLVSQLKRQFVWVRCWLPIPQFLHFYGFRRETESRTRLRLRVRERLRRRNPEERAVYQGNCRTLRRHLVMDYIFECFFDDTFEQITRNGLQDRQSRRDVLDHLSSIIKGCSGGQNSQTDEVAAIAVTAAMRFHRLAKEQNGKVCLMGKYHNILYIGLRTCWDWGVRDSEVVVQLLVAIYECEKTYERIFLGALFGPHAPHFIAGWRSDFQDQHENVRAMVYFLKHATREQLTLPVWIPRFEQERQLR</sequence>
<evidence type="ECO:0000313" key="4">
    <source>
        <dbReference type="Proteomes" id="UP001059596"/>
    </source>
</evidence>
<dbReference type="EMBL" id="JAMKOV010000001">
    <property type="protein sequence ID" value="KAI8044536.1"/>
    <property type="molecule type" value="Genomic_DNA"/>
</dbReference>
<proteinExistence type="predicted"/>
<dbReference type="InterPro" id="IPR039147">
    <property type="entry name" value="ASB17"/>
</dbReference>
<dbReference type="PANTHER" id="PTHR20966:SF2">
    <property type="entry name" value="ANKYRIN REPEAT AND SOCS BOX PROTEIN 17"/>
    <property type="match status" value="1"/>
</dbReference>
<protein>
    <submittedName>
        <fullName evidence="3">Uncharacterized protein</fullName>
    </submittedName>
</protein>
<keyword evidence="2" id="KW-0040">ANK repeat</keyword>
<comment type="caution">
    <text evidence="3">The sequence shown here is derived from an EMBL/GenBank/DDBJ whole genome shotgun (WGS) entry which is preliminary data.</text>
</comment>
<name>A0A9P9YWU4_9MUSC</name>
<gene>
    <name evidence="3" type="ORF">M5D96_000705</name>
</gene>
<keyword evidence="1" id="KW-0833">Ubl conjugation pathway</keyword>
<organism evidence="3 4">
    <name type="scientific">Drosophila gunungcola</name>
    <name type="common">fruit fly</name>
    <dbReference type="NCBI Taxonomy" id="103775"/>
    <lineage>
        <taxon>Eukaryota</taxon>
        <taxon>Metazoa</taxon>
        <taxon>Ecdysozoa</taxon>
        <taxon>Arthropoda</taxon>
        <taxon>Hexapoda</taxon>
        <taxon>Insecta</taxon>
        <taxon>Pterygota</taxon>
        <taxon>Neoptera</taxon>
        <taxon>Endopterygota</taxon>
        <taxon>Diptera</taxon>
        <taxon>Brachycera</taxon>
        <taxon>Muscomorpha</taxon>
        <taxon>Ephydroidea</taxon>
        <taxon>Drosophilidae</taxon>
        <taxon>Drosophila</taxon>
        <taxon>Sophophora</taxon>
    </lineage>
</organism>
<dbReference type="Proteomes" id="UP001059596">
    <property type="component" value="Chromosome 3R"/>
</dbReference>
<evidence type="ECO:0000313" key="3">
    <source>
        <dbReference type="EMBL" id="KAI8044536.1"/>
    </source>
</evidence>
<evidence type="ECO:0000256" key="1">
    <source>
        <dbReference type="ARBA" id="ARBA00022786"/>
    </source>
</evidence>
<reference evidence="3" key="1">
    <citation type="journal article" date="2023" name="Genome Biol. Evol.">
        <title>Long-read-based Genome Assembly of Drosophila gunungcola Reveals Fewer Chemosensory Genes in Flower-breeding Species.</title>
        <authorList>
            <person name="Negi A."/>
            <person name="Liao B.Y."/>
            <person name="Yeh S.D."/>
        </authorList>
    </citation>
    <scope>NUCLEOTIDE SEQUENCE</scope>
    <source>
        <strain evidence="3">Sukarami</strain>
    </source>
</reference>
<keyword evidence="4" id="KW-1185">Reference proteome</keyword>
<evidence type="ECO:0000256" key="2">
    <source>
        <dbReference type="ARBA" id="ARBA00023043"/>
    </source>
</evidence>
<accession>A0A9P9YWU4</accession>